<dbReference type="AlphaFoldDB" id="A0A8S0SYQ6"/>
<protein>
    <submittedName>
        <fullName evidence="2">Uncharacterized protein</fullName>
    </submittedName>
</protein>
<dbReference type="OrthoDB" id="1918258at2759"/>
<dbReference type="Gramene" id="OE9A031180T1">
    <property type="protein sequence ID" value="OE9A031180C1"/>
    <property type="gene ID" value="OE9A031180"/>
</dbReference>
<dbReference type="Proteomes" id="UP000594638">
    <property type="component" value="Unassembled WGS sequence"/>
</dbReference>
<evidence type="ECO:0000313" key="3">
    <source>
        <dbReference type="Proteomes" id="UP000594638"/>
    </source>
</evidence>
<evidence type="ECO:0000313" key="2">
    <source>
        <dbReference type="EMBL" id="CAA2997419.1"/>
    </source>
</evidence>
<reference evidence="2 3" key="1">
    <citation type="submission" date="2019-12" db="EMBL/GenBank/DDBJ databases">
        <authorList>
            <person name="Alioto T."/>
            <person name="Alioto T."/>
            <person name="Gomez Garrido J."/>
        </authorList>
    </citation>
    <scope>NUCLEOTIDE SEQUENCE [LARGE SCALE GENOMIC DNA]</scope>
</reference>
<feature type="compositionally biased region" description="Polar residues" evidence="1">
    <location>
        <begin position="77"/>
        <end position="95"/>
    </location>
</feature>
<gene>
    <name evidence="2" type="ORF">OLEA9_A031180</name>
</gene>
<organism evidence="2 3">
    <name type="scientific">Olea europaea subsp. europaea</name>
    <dbReference type="NCBI Taxonomy" id="158383"/>
    <lineage>
        <taxon>Eukaryota</taxon>
        <taxon>Viridiplantae</taxon>
        <taxon>Streptophyta</taxon>
        <taxon>Embryophyta</taxon>
        <taxon>Tracheophyta</taxon>
        <taxon>Spermatophyta</taxon>
        <taxon>Magnoliopsida</taxon>
        <taxon>eudicotyledons</taxon>
        <taxon>Gunneridae</taxon>
        <taxon>Pentapetalae</taxon>
        <taxon>asterids</taxon>
        <taxon>lamiids</taxon>
        <taxon>Lamiales</taxon>
        <taxon>Oleaceae</taxon>
        <taxon>Oleeae</taxon>
        <taxon>Olea</taxon>
    </lineage>
</organism>
<dbReference type="PANTHER" id="PTHR33785">
    <property type="entry name" value="OS06G0550800 PROTEIN"/>
    <property type="match status" value="1"/>
</dbReference>
<dbReference type="EMBL" id="CACTIH010005556">
    <property type="protein sequence ID" value="CAA2997419.1"/>
    <property type="molecule type" value="Genomic_DNA"/>
</dbReference>
<feature type="region of interest" description="Disordered" evidence="1">
    <location>
        <begin position="192"/>
        <end position="211"/>
    </location>
</feature>
<proteinExistence type="predicted"/>
<comment type="caution">
    <text evidence="2">The sequence shown here is derived from an EMBL/GenBank/DDBJ whole genome shotgun (WGS) entry which is preliminary data.</text>
</comment>
<accession>A0A8S0SYQ6</accession>
<feature type="region of interest" description="Disordered" evidence="1">
    <location>
        <begin position="77"/>
        <end position="118"/>
    </location>
</feature>
<evidence type="ECO:0000256" key="1">
    <source>
        <dbReference type="SAM" id="MobiDB-lite"/>
    </source>
</evidence>
<sequence>MAAENPLMCLLGAMDRLWFHQIILFAEPSLFPHPKTPEMLLPSSKNNSETSLSTDQESLVISETAVSTDQESFVISETAASQDEVSSPESESATMSKERQTRLLNVMDSTRPRSSSPSAEKYWRNLSCLGSIRRLQKTVSCKSLGELELEEAKGFMDLGFVFEKEKVSKRMMSLIPGLQRLKNQKDDKKIVYDEHEHDDENEDEDDDESRGIMRPYLSESWLIRRPDSPLLNLRVPRTSKAADMKKYLKYWARTVASSIQQES</sequence>
<keyword evidence="3" id="KW-1185">Reference proteome</keyword>
<name>A0A8S0SYQ6_OLEEU</name>
<feature type="compositionally biased region" description="Acidic residues" evidence="1">
    <location>
        <begin position="196"/>
        <end position="208"/>
    </location>
</feature>
<dbReference type="PANTHER" id="PTHR33785:SF2">
    <property type="entry name" value="DUF1685 DOMAIN-CONTAINING PROTEIN"/>
    <property type="match status" value="1"/>
</dbReference>